<sequence>MVPVAEKAGADEKDGVDQHVARWAAFWKDDPRFEPEIEGALVRMNDIATWARRADAVAFAGSDDFTLEDYKTLHALMVQPHPMEATPAQLADAVHVTRAAMTSRLDRLAESGLVTRTVDPADRRRVLVRPTPSGRAAWDKHIFEGMARDRQMLSALSHDELVQLNALLRKVTKSIE</sequence>
<dbReference type="Pfam" id="PF12802">
    <property type="entry name" value="MarR_2"/>
    <property type="match status" value="1"/>
</dbReference>
<dbReference type="PANTHER" id="PTHR33164">
    <property type="entry name" value="TRANSCRIPTIONAL REGULATOR, MARR FAMILY"/>
    <property type="match status" value="1"/>
</dbReference>
<evidence type="ECO:0000256" key="3">
    <source>
        <dbReference type="ARBA" id="ARBA00023163"/>
    </source>
</evidence>
<dbReference type="SMART" id="SM00347">
    <property type="entry name" value="HTH_MARR"/>
    <property type="match status" value="1"/>
</dbReference>
<dbReference type="InterPro" id="IPR036390">
    <property type="entry name" value="WH_DNA-bd_sf"/>
</dbReference>
<dbReference type="InterPro" id="IPR000835">
    <property type="entry name" value="HTH_MarR-typ"/>
</dbReference>
<keyword evidence="2" id="KW-0238">DNA-binding</keyword>
<dbReference type="PANTHER" id="PTHR33164:SF104">
    <property type="entry name" value="TRANSCRIPTIONAL REGULATORY PROTEIN"/>
    <property type="match status" value="1"/>
</dbReference>
<keyword evidence="6" id="KW-1185">Reference proteome</keyword>
<keyword evidence="1" id="KW-0805">Transcription regulation</keyword>
<feature type="domain" description="HTH marR-type" evidence="4">
    <location>
        <begin position="34"/>
        <end position="173"/>
    </location>
</feature>
<proteinExistence type="predicted"/>
<evidence type="ECO:0000313" key="6">
    <source>
        <dbReference type="Proteomes" id="UP000637628"/>
    </source>
</evidence>
<evidence type="ECO:0000256" key="1">
    <source>
        <dbReference type="ARBA" id="ARBA00023015"/>
    </source>
</evidence>
<dbReference type="PRINTS" id="PR00598">
    <property type="entry name" value="HTHMARR"/>
</dbReference>
<organism evidence="5 6">
    <name type="scientific">Paractinoplanes durhamensis</name>
    <dbReference type="NCBI Taxonomy" id="113563"/>
    <lineage>
        <taxon>Bacteria</taxon>
        <taxon>Bacillati</taxon>
        <taxon>Actinomycetota</taxon>
        <taxon>Actinomycetes</taxon>
        <taxon>Micromonosporales</taxon>
        <taxon>Micromonosporaceae</taxon>
        <taxon>Paractinoplanes</taxon>
    </lineage>
</organism>
<keyword evidence="3" id="KW-0804">Transcription</keyword>
<evidence type="ECO:0000259" key="4">
    <source>
        <dbReference type="PROSITE" id="PS50995"/>
    </source>
</evidence>
<evidence type="ECO:0000256" key="2">
    <source>
        <dbReference type="ARBA" id="ARBA00023125"/>
    </source>
</evidence>
<dbReference type="PROSITE" id="PS01117">
    <property type="entry name" value="HTH_MARR_1"/>
    <property type="match status" value="1"/>
</dbReference>
<protein>
    <submittedName>
        <fullName evidence="5">MarR family transcriptional regulator</fullName>
    </submittedName>
</protein>
<dbReference type="InterPro" id="IPR023187">
    <property type="entry name" value="Tscrpt_reg_MarR-type_CS"/>
</dbReference>
<dbReference type="InterPro" id="IPR036388">
    <property type="entry name" value="WH-like_DNA-bd_sf"/>
</dbReference>
<dbReference type="CDD" id="cd00090">
    <property type="entry name" value="HTH_ARSR"/>
    <property type="match status" value="1"/>
</dbReference>
<reference evidence="5 6" key="1">
    <citation type="submission" date="2021-01" db="EMBL/GenBank/DDBJ databases">
        <title>Whole genome shotgun sequence of Actinoplanes durhamensis NBRC 14914.</title>
        <authorList>
            <person name="Komaki H."/>
            <person name="Tamura T."/>
        </authorList>
    </citation>
    <scope>NUCLEOTIDE SEQUENCE [LARGE SCALE GENOMIC DNA]</scope>
    <source>
        <strain evidence="5 6">NBRC 14914</strain>
    </source>
</reference>
<evidence type="ECO:0000313" key="5">
    <source>
        <dbReference type="EMBL" id="GIE04482.1"/>
    </source>
</evidence>
<dbReference type="InterPro" id="IPR011991">
    <property type="entry name" value="ArsR-like_HTH"/>
</dbReference>
<dbReference type="InterPro" id="IPR039422">
    <property type="entry name" value="MarR/SlyA-like"/>
</dbReference>
<gene>
    <name evidence="5" type="ORF">Adu01nite_58320</name>
</gene>
<dbReference type="Proteomes" id="UP000637628">
    <property type="component" value="Unassembled WGS sequence"/>
</dbReference>
<comment type="caution">
    <text evidence="5">The sequence shown here is derived from an EMBL/GenBank/DDBJ whole genome shotgun (WGS) entry which is preliminary data.</text>
</comment>
<name>A0ABQ3Z3S3_9ACTN</name>
<dbReference type="PROSITE" id="PS50995">
    <property type="entry name" value="HTH_MARR_2"/>
    <property type="match status" value="1"/>
</dbReference>
<dbReference type="Gene3D" id="1.10.10.10">
    <property type="entry name" value="Winged helix-like DNA-binding domain superfamily/Winged helix DNA-binding domain"/>
    <property type="match status" value="1"/>
</dbReference>
<accession>A0ABQ3Z3S3</accession>
<dbReference type="SUPFAM" id="SSF46785">
    <property type="entry name" value="Winged helix' DNA-binding domain"/>
    <property type="match status" value="1"/>
</dbReference>
<dbReference type="EMBL" id="BOML01000046">
    <property type="protein sequence ID" value="GIE04482.1"/>
    <property type="molecule type" value="Genomic_DNA"/>
</dbReference>